<evidence type="ECO:0000313" key="7">
    <source>
        <dbReference type="Proteomes" id="UP000318538"/>
    </source>
</evidence>
<dbReference type="InterPro" id="IPR050261">
    <property type="entry name" value="FrsA_esterase"/>
</dbReference>
<keyword evidence="1" id="KW-0719">Serine esterase</keyword>
<dbReference type="Gene3D" id="3.40.50.1820">
    <property type="entry name" value="alpha/beta hydrolase"/>
    <property type="match status" value="1"/>
</dbReference>
<evidence type="ECO:0000259" key="5">
    <source>
        <dbReference type="Pfam" id="PF22244"/>
    </source>
</evidence>
<keyword evidence="2 4" id="KW-0732">Signal</keyword>
<evidence type="ECO:0000256" key="4">
    <source>
        <dbReference type="SAM" id="SignalP"/>
    </source>
</evidence>
<dbReference type="Proteomes" id="UP000318538">
    <property type="component" value="Chromosome"/>
</dbReference>
<evidence type="ECO:0000313" key="6">
    <source>
        <dbReference type="EMBL" id="QDT05972.1"/>
    </source>
</evidence>
<keyword evidence="3" id="KW-0378">Hydrolase</keyword>
<feature type="signal peptide" evidence="4">
    <location>
        <begin position="1"/>
        <end position="19"/>
    </location>
</feature>
<name>A0A517NFR5_9BACT</name>
<evidence type="ECO:0000256" key="2">
    <source>
        <dbReference type="ARBA" id="ARBA00022729"/>
    </source>
</evidence>
<feature type="chain" id="PRO_5021999677" description="4-O-methyl-glucuronoyl methylesterase-like domain-containing protein" evidence="4">
    <location>
        <begin position="20"/>
        <end position="409"/>
    </location>
</feature>
<evidence type="ECO:0000256" key="3">
    <source>
        <dbReference type="ARBA" id="ARBA00022801"/>
    </source>
</evidence>
<protein>
    <recommendedName>
        <fullName evidence="5">4-O-methyl-glucuronoyl methylesterase-like domain-containing protein</fullName>
    </recommendedName>
</protein>
<evidence type="ECO:0000256" key="1">
    <source>
        <dbReference type="ARBA" id="ARBA00022487"/>
    </source>
</evidence>
<feature type="domain" description="4-O-methyl-glucuronoyl methylesterase-like" evidence="5">
    <location>
        <begin position="209"/>
        <end position="359"/>
    </location>
</feature>
<dbReference type="RefSeq" id="WP_145172353.1">
    <property type="nucleotide sequence ID" value="NZ_CP036525.1"/>
</dbReference>
<organism evidence="6 7">
    <name type="scientific">Rubripirellula lacrimiformis</name>
    <dbReference type="NCBI Taxonomy" id="1930273"/>
    <lineage>
        <taxon>Bacteria</taxon>
        <taxon>Pseudomonadati</taxon>
        <taxon>Planctomycetota</taxon>
        <taxon>Planctomycetia</taxon>
        <taxon>Pirellulales</taxon>
        <taxon>Pirellulaceae</taxon>
        <taxon>Rubripirellula</taxon>
    </lineage>
</organism>
<dbReference type="KEGG" id="rlc:K227x_43790"/>
<proteinExistence type="predicted"/>
<dbReference type="Pfam" id="PF22244">
    <property type="entry name" value="GCE_fung"/>
    <property type="match status" value="1"/>
</dbReference>
<dbReference type="SUPFAM" id="SSF53474">
    <property type="entry name" value="alpha/beta-Hydrolases"/>
    <property type="match status" value="1"/>
</dbReference>
<reference evidence="6 7" key="1">
    <citation type="submission" date="2019-02" db="EMBL/GenBank/DDBJ databases">
        <title>Deep-cultivation of Planctomycetes and their phenomic and genomic characterization uncovers novel biology.</title>
        <authorList>
            <person name="Wiegand S."/>
            <person name="Jogler M."/>
            <person name="Boedeker C."/>
            <person name="Pinto D."/>
            <person name="Vollmers J."/>
            <person name="Rivas-Marin E."/>
            <person name="Kohn T."/>
            <person name="Peeters S.H."/>
            <person name="Heuer A."/>
            <person name="Rast P."/>
            <person name="Oberbeckmann S."/>
            <person name="Bunk B."/>
            <person name="Jeske O."/>
            <person name="Meyerdierks A."/>
            <person name="Storesund J.E."/>
            <person name="Kallscheuer N."/>
            <person name="Luecker S."/>
            <person name="Lage O.M."/>
            <person name="Pohl T."/>
            <person name="Merkel B.J."/>
            <person name="Hornburger P."/>
            <person name="Mueller R.-W."/>
            <person name="Bruemmer F."/>
            <person name="Labrenz M."/>
            <person name="Spormann A.M."/>
            <person name="Op den Camp H."/>
            <person name="Overmann J."/>
            <person name="Amann R."/>
            <person name="Jetten M.S.M."/>
            <person name="Mascher T."/>
            <person name="Medema M.H."/>
            <person name="Devos D.P."/>
            <person name="Kaster A.-K."/>
            <person name="Ovreas L."/>
            <person name="Rohde M."/>
            <person name="Galperin M.Y."/>
            <person name="Jogler C."/>
        </authorList>
    </citation>
    <scope>NUCLEOTIDE SEQUENCE [LARGE SCALE GENOMIC DNA]</scope>
    <source>
        <strain evidence="6 7">K22_7</strain>
    </source>
</reference>
<dbReference type="InterPro" id="IPR029058">
    <property type="entry name" value="AB_hydrolase_fold"/>
</dbReference>
<dbReference type="AlphaFoldDB" id="A0A517NFR5"/>
<dbReference type="PANTHER" id="PTHR22946">
    <property type="entry name" value="DIENELACTONE HYDROLASE DOMAIN-CONTAINING PROTEIN-RELATED"/>
    <property type="match status" value="1"/>
</dbReference>
<gene>
    <name evidence="6" type="ORF">K227x_43790</name>
</gene>
<dbReference type="OrthoDB" id="9809261at2"/>
<keyword evidence="7" id="KW-1185">Reference proteome</keyword>
<accession>A0A517NFR5</accession>
<dbReference type="EMBL" id="CP036525">
    <property type="protein sequence ID" value="QDT05972.1"/>
    <property type="molecule type" value="Genomic_DNA"/>
</dbReference>
<dbReference type="InterPro" id="IPR054579">
    <property type="entry name" value="GCE-like_dom"/>
</dbReference>
<dbReference type="GO" id="GO:0052689">
    <property type="term" value="F:carboxylic ester hydrolase activity"/>
    <property type="evidence" value="ECO:0007669"/>
    <property type="project" value="UniProtKB-KW"/>
</dbReference>
<sequence precursor="true">MLRSFCVFLGLMTGSAALAAEPADTNYDESKVPQFTLPDPLVDNAGQAVGPEEWVDHRRSEVLRMFEESVYGKTPDQKLDVRYEISESDADALNGKATRTQIAAYFGTDPYRIDLLVYTPNGVDEPAPAFVGINFNGNHTVHADPAILQRDTEFERGSSSDRWQLETVIDRGYAVATLARHQIDPDRYKVNFSDGVHPLFYSDGQTSPRDDQWGSIGAWAWALSRTLDYLETVPQIDASRVAVIGHSRMGKSALWAGARDPRFAMVVSNDSGCGGAALYRRCYGERIHHMMKPISYWFCKNHRQYENREDELPVDQHMLLALIAPRPLYVASATNDRWADPKGEFLAAKHASPVYEMFGKPALSTQSMPKPDHPIHTTIGYHLRTGDHAITAYDWQQYLAFADTQMGTQ</sequence>